<accession>A0A9N9J8Z9</accession>
<proteinExistence type="predicted"/>
<reference evidence="1" key="1">
    <citation type="submission" date="2021-06" db="EMBL/GenBank/DDBJ databases">
        <authorList>
            <person name="Kallberg Y."/>
            <person name="Tangrot J."/>
            <person name="Rosling A."/>
        </authorList>
    </citation>
    <scope>NUCLEOTIDE SEQUENCE</scope>
    <source>
        <strain evidence="1">FL130A</strain>
    </source>
</reference>
<sequence>GYKLGTTKSSKEKGEDLEKYITEQLQTTYNGTDDISKITHVGTKADISHIIHTNGQTQGQIIYEIKNEAK</sequence>
<comment type="caution">
    <text evidence="1">The sequence shown here is derived from an EMBL/GenBank/DDBJ whole genome shotgun (WGS) entry which is preliminary data.</text>
</comment>
<dbReference type="Pfam" id="PF09903">
    <property type="entry name" value="DUF2130"/>
    <property type="match status" value="1"/>
</dbReference>
<dbReference type="AlphaFoldDB" id="A0A9N9J8Z9"/>
<keyword evidence="2" id="KW-1185">Reference proteome</keyword>
<name>A0A9N9J8Z9_9GLOM</name>
<evidence type="ECO:0000313" key="1">
    <source>
        <dbReference type="EMBL" id="CAG8767979.1"/>
    </source>
</evidence>
<feature type="non-terminal residue" evidence="1">
    <location>
        <position position="1"/>
    </location>
</feature>
<evidence type="ECO:0000313" key="2">
    <source>
        <dbReference type="Proteomes" id="UP000789508"/>
    </source>
</evidence>
<gene>
    <name evidence="1" type="ORF">ALEPTO_LOCUS13984</name>
</gene>
<dbReference type="InterPro" id="IPR019219">
    <property type="entry name" value="DUF2130"/>
</dbReference>
<organism evidence="1 2">
    <name type="scientific">Ambispora leptoticha</name>
    <dbReference type="NCBI Taxonomy" id="144679"/>
    <lineage>
        <taxon>Eukaryota</taxon>
        <taxon>Fungi</taxon>
        <taxon>Fungi incertae sedis</taxon>
        <taxon>Mucoromycota</taxon>
        <taxon>Glomeromycotina</taxon>
        <taxon>Glomeromycetes</taxon>
        <taxon>Archaeosporales</taxon>
        <taxon>Ambisporaceae</taxon>
        <taxon>Ambispora</taxon>
    </lineage>
</organism>
<dbReference type="OrthoDB" id="2434851at2759"/>
<dbReference type="EMBL" id="CAJVPS010050512">
    <property type="protein sequence ID" value="CAG8767979.1"/>
    <property type="molecule type" value="Genomic_DNA"/>
</dbReference>
<dbReference type="Proteomes" id="UP000789508">
    <property type="component" value="Unassembled WGS sequence"/>
</dbReference>
<protein>
    <submittedName>
        <fullName evidence="1">5526_t:CDS:1</fullName>
    </submittedName>
</protein>